<name>A0AAN8Q9C0_9TELE</name>
<dbReference type="Proteomes" id="UP001356427">
    <property type="component" value="Unassembled WGS sequence"/>
</dbReference>
<reference evidence="1 2" key="1">
    <citation type="submission" date="2021-04" db="EMBL/GenBank/DDBJ databases">
        <authorList>
            <person name="De Guttry C."/>
            <person name="Zahm M."/>
            <person name="Klopp C."/>
            <person name="Cabau C."/>
            <person name="Louis A."/>
            <person name="Berthelot C."/>
            <person name="Parey E."/>
            <person name="Roest Crollius H."/>
            <person name="Montfort J."/>
            <person name="Robinson-Rechavi M."/>
            <person name="Bucao C."/>
            <person name="Bouchez O."/>
            <person name="Gislard M."/>
            <person name="Lluch J."/>
            <person name="Milhes M."/>
            <person name="Lampietro C."/>
            <person name="Lopez Roques C."/>
            <person name="Donnadieu C."/>
            <person name="Braasch I."/>
            <person name="Desvignes T."/>
            <person name="Postlethwait J."/>
            <person name="Bobe J."/>
            <person name="Wedekind C."/>
            <person name="Guiguen Y."/>
        </authorList>
    </citation>
    <scope>NUCLEOTIDE SEQUENCE [LARGE SCALE GENOMIC DNA]</scope>
    <source>
        <strain evidence="1">Cs_M1</strain>
        <tissue evidence="1">Blood</tissue>
    </source>
</reference>
<evidence type="ECO:0000313" key="2">
    <source>
        <dbReference type="Proteomes" id="UP001356427"/>
    </source>
</evidence>
<gene>
    <name evidence="1" type="ORF">J4Q44_G00339230</name>
</gene>
<evidence type="ECO:0000313" key="1">
    <source>
        <dbReference type="EMBL" id="KAK6296210.1"/>
    </source>
</evidence>
<protein>
    <submittedName>
        <fullName evidence="1">Uncharacterized protein</fullName>
    </submittedName>
</protein>
<sequence length="66" mass="7438">MTALERKRGRDLRGQQVFLRPDETSALTLTDRLQDALLRLAAVVDVHSLRDALRETVQGLLPSVVR</sequence>
<comment type="caution">
    <text evidence="1">The sequence shown here is derived from an EMBL/GenBank/DDBJ whole genome shotgun (WGS) entry which is preliminary data.</text>
</comment>
<accession>A0AAN8Q9C0</accession>
<proteinExistence type="predicted"/>
<keyword evidence="2" id="KW-1185">Reference proteome</keyword>
<organism evidence="1 2">
    <name type="scientific">Coregonus suidteri</name>
    <dbReference type="NCBI Taxonomy" id="861788"/>
    <lineage>
        <taxon>Eukaryota</taxon>
        <taxon>Metazoa</taxon>
        <taxon>Chordata</taxon>
        <taxon>Craniata</taxon>
        <taxon>Vertebrata</taxon>
        <taxon>Euteleostomi</taxon>
        <taxon>Actinopterygii</taxon>
        <taxon>Neopterygii</taxon>
        <taxon>Teleostei</taxon>
        <taxon>Protacanthopterygii</taxon>
        <taxon>Salmoniformes</taxon>
        <taxon>Salmonidae</taxon>
        <taxon>Coregoninae</taxon>
        <taxon>Coregonus</taxon>
    </lineage>
</organism>
<dbReference type="EMBL" id="JAGTTL010000033">
    <property type="protein sequence ID" value="KAK6296210.1"/>
    <property type="molecule type" value="Genomic_DNA"/>
</dbReference>
<feature type="non-terminal residue" evidence="1">
    <location>
        <position position="66"/>
    </location>
</feature>
<dbReference type="AlphaFoldDB" id="A0AAN8Q9C0"/>